<sequence>MEPRPGASTRRPEGRPQREGGRRGKKRGRDPKDGPRPPLVADPFLPPLPRPAGGQDFVRRGGERGNSWVLIDAGNPPPFLPAPLFSP</sequence>
<name>P87913_HHV1</name>
<gene>
    <name evidence="2" type="primary">alpha 0</name>
</gene>
<evidence type="ECO:0000256" key="1">
    <source>
        <dbReference type="SAM" id="MobiDB-lite"/>
    </source>
</evidence>
<accession>P87913</accession>
<feature type="compositionally biased region" description="Pro residues" evidence="1">
    <location>
        <begin position="36"/>
        <end position="50"/>
    </location>
</feature>
<proteinExistence type="evidence at transcript level"/>
<reference evidence="2" key="1">
    <citation type="journal article" date="1996" name="Proc. Natl. Acad. Sci. U.S.A.">
        <title>Alternatively spliced mRNAs predicted to yield frame-shift proteins and stable intron 1 RNAs of the herpes simplex virus 1 regulatory gene alpha 0 accumulate in the cytoplasm of infected cells.</title>
        <authorList>
            <person name="Carter K.L."/>
            <person name="Roizman B."/>
        </authorList>
    </citation>
    <scope>NUCLEOTIDE SEQUENCE</scope>
    <source>
        <strain evidence="2">F</strain>
    </source>
</reference>
<organismHost>
    <name type="scientific">Homo sapiens</name>
    <name type="common">Human</name>
    <dbReference type="NCBI Taxonomy" id="9606"/>
</organismHost>
<organism evidence="2">
    <name type="scientific">Human herpesvirus 1</name>
    <name type="common">HHV-1</name>
    <name type="synonym">Human herpes simplex virus 1</name>
    <dbReference type="NCBI Taxonomy" id="10298"/>
    <lineage>
        <taxon>Viruses</taxon>
        <taxon>Duplodnaviria</taxon>
        <taxon>Heunggongvirae</taxon>
        <taxon>Peploviricota</taxon>
        <taxon>Herviviricetes</taxon>
        <taxon>Herpesvirales</taxon>
        <taxon>Orthoherpesviridae</taxon>
        <taxon>Alphaherpesvirinae</taxon>
        <taxon>Simplexvirus</taxon>
        <taxon>Simplexvirus humanalpha1</taxon>
    </lineage>
</organism>
<dbReference type="EMBL" id="U70039">
    <property type="protein sequence ID" value="AAB37296.1"/>
    <property type="molecule type" value="mRNA"/>
</dbReference>
<feature type="region of interest" description="Disordered" evidence="1">
    <location>
        <begin position="1"/>
        <end position="61"/>
    </location>
</feature>
<protein>
    <submittedName>
        <fullName evidence="2">ICP0C</fullName>
    </submittedName>
</protein>
<feature type="compositionally biased region" description="Basic and acidic residues" evidence="1">
    <location>
        <begin position="10"/>
        <end position="22"/>
    </location>
</feature>
<evidence type="ECO:0000313" key="2">
    <source>
        <dbReference type="EMBL" id="AAB37296.1"/>
    </source>
</evidence>